<dbReference type="Pfam" id="PF00072">
    <property type="entry name" value="Response_reg"/>
    <property type="match status" value="1"/>
</dbReference>
<dbReference type="InterPro" id="IPR008207">
    <property type="entry name" value="Sig_transdc_His_kin_Hpt_dom"/>
</dbReference>
<feature type="modified residue" description="Phosphohistidine" evidence="13">
    <location>
        <position position="1014"/>
    </location>
</feature>
<keyword evidence="10" id="KW-0067">ATP-binding</keyword>
<proteinExistence type="predicted"/>
<keyword evidence="8" id="KW-0732">Signal</keyword>
<name>A0ABX8NDX1_9PSED</name>
<comment type="subcellular location">
    <subcellularLocation>
        <location evidence="2">Cell inner membrane</location>
        <topology evidence="2">Multi-pass membrane protein</topology>
    </subcellularLocation>
</comment>
<evidence type="ECO:0000256" key="5">
    <source>
        <dbReference type="ARBA" id="ARBA00022519"/>
    </source>
</evidence>
<evidence type="ECO:0000256" key="9">
    <source>
        <dbReference type="ARBA" id="ARBA00022777"/>
    </source>
</evidence>
<evidence type="ECO:0000256" key="3">
    <source>
        <dbReference type="ARBA" id="ARBA00012438"/>
    </source>
</evidence>
<keyword evidence="9" id="KW-0418">Kinase</keyword>
<dbReference type="InterPro" id="IPR005467">
    <property type="entry name" value="His_kinase_dom"/>
</dbReference>
<evidence type="ECO:0000256" key="13">
    <source>
        <dbReference type="PROSITE-ProRule" id="PRU00110"/>
    </source>
</evidence>
<dbReference type="SMART" id="SM00387">
    <property type="entry name" value="HATPase_c"/>
    <property type="match status" value="1"/>
</dbReference>
<evidence type="ECO:0000256" key="7">
    <source>
        <dbReference type="ARBA" id="ARBA00022692"/>
    </source>
</evidence>
<evidence type="ECO:0000259" key="16">
    <source>
        <dbReference type="PROSITE" id="PS50110"/>
    </source>
</evidence>
<dbReference type="CDD" id="cd16922">
    <property type="entry name" value="HATPase_EvgS-ArcB-TorS-like"/>
    <property type="match status" value="1"/>
</dbReference>
<feature type="domain" description="Response regulatory" evidence="16">
    <location>
        <begin position="843"/>
        <end position="962"/>
    </location>
</feature>
<dbReference type="CDD" id="cd00082">
    <property type="entry name" value="HisKA"/>
    <property type="match status" value="1"/>
</dbReference>
<dbReference type="EMBL" id="CP077076">
    <property type="protein sequence ID" value="QXH53703.1"/>
    <property type="molecule type" value="Genomic_DNA"/>
</dbReference>
<dbReference type="PROSITE" id="PS50109">
    <property type="entry name" value="HIS_KIN"/>
    <property type="match status" value="1"/>
</dbReference>
<feature type="domain" description="HPt" evidence="17">
    <location>
        <begin position="975"/>
        <end position="1068"/>
    </location>
</feature>
<dbReference type="CDD" id="cd00088">
    <property type="entry name" value="HPT"/>
    <property type="match status" value="1"/>
</dbReference>
<keyword evidence="10" id="KW-0547">Nucleotide-binding</keyword>
<evidence type="ECO:0000256" key="4">
    <source>
        <dbReference type="ARBA" id="ARBA00022475"/>
    </source>
</evidence>
<keyword evidence="6" id="KW-0808">Transferase</keyword>
<dbReference type="SMART" id="SM00062">
    <property type="entry name" value="PBPb"/>
    <property type="match status" value="2"/>
</dbReference>
<dbReference type="InterPro" id="IPR003594">
    <property type="entry name" value="HATPase_dom"/>
</dbReference>
<dbReference type="Proteomes" id="UP001046350">
    <property type="component" value="Chromosome"/>
</dbReference>
<evidence type="ECO:0000256" key="2">
    <source>
        <dbReference type="ARBA" id="ARBA00004429"/>
    </source>
</evidence>
<evidence type="ECO:0000256" key="1">
    <source>
        <dbReference type="ARBA" id="ARBA00000085"/>
    </source>
</evidence>
<dbReference type="EC" id="2.7.13.3" evidence="3"/>
<keyword evidence="14" id="KW-0597">Phosphoprotein</keyword>
<dbReference type="InterPro" id="IPR001789">
    <property type="entry name" value="Sig_transdc_resp-reg_receiver"/>
</dbReference>
<dbReference type="SMART" id="SM00448">
    <property type="entry name" value="REC"/>
    <property type="match status" value="1"/>
</dbReference>
<protein>
    <recommendedName>
        <fullName evidence="3">histidine kinase</fullName>
        <ecNumber evidence="3">2.7.13.3</ecNumber>
    </recommendedName>
</protein>
<keyword evidence="11" id="KW-1133">Transmembrane helix</keyword>
<evidence type="ECO:0000256" key="10">
    <source>
        <dbReference type="ARBA" id="ARBA00022840"/>
    </source>
</evidence>
<evidence type="ECO:0000256" key="11">
    <source>
        <dbReference type="ARBA" id="ARBA00022989"/>
    </source>
</evidence>
<dbReference type="PROSITE" id="PS50894">
    <property type="entry name" value="HPT"/>
    <property type="match status" value="1"/>
</dbReference>
<keyword evidence="19" id="KW-1185">Reference proteome</keyword>
<feature type="modified residue" description="4-aspartylphosphate" evidence="14">
    <location>
        <position position="892"/>
    </location>
</feature>
<dbReference type="PANTHER" id="PTHR43047:SF72">
    <property type="entry name" value="OSMOSENSING HISTIDINE PROTEIN KINASE SLN1"/>
    <property type="match status" value="1"/>
</dbReference>
<organism evidence="18 19">
    <name type="scientific">Pseudomonas fakonensis</name>
    <dbReference type="NCBI Taxonomy" id="2842355"/>
    <lineage>
        <taxon>Bacteria</taxon>
        <taxon>Pseudomonadati</taxon>
        <taxon>Pseudomonadota</taxon>
        <taxon>Gammaproteobacteria</taxon>
        <taxon>Pseudomonadales</taxon>
        <taxon>Pseudomonadaceae</taxon>
        <taxon>Pseudomonas</taxon>
    </lineage>
</organism>
<evidence type="ECO:0000313" key="19">
    <source>
        <dbReference type="Proteomes" id="UP001046350"/>
    </source>
</evidence>
<evidence type="ECO:0000256" key="6">
    <source>
        <dbReference type="ARBA" id="ARBA00022679"/>
    </source>
</evidence>
<evidence type="ECO:0000259" key="15">
    <source>
        <dbReference type="PROSITE" id="PS50109"/>
    </source>
</evidence>
<keyword evidence="5" id="KW-0997">Cell inner membrane</keyword>
<dbReference type="PROSITE" id="PS50110">
    <property type="entry name" value="RESPONSE_REGULATORY"/>
    <property type="match status" value="1"/>
</dbReference>
<dbReference type="Pfam" id="PF00512">
    <property type="entry name" value="HisKA"/>
    <property type="match status" value="1"/>
</dbReference>
<dbReference type="CDD" id="cd17546">
    <property type="entry name" value="REC_hyHK_CKI1_RcsC-like"/>
    <property type="match status" value="1"/>
</dbReference>
<dbReference type="PANTHER" id="PTHR43047">
    <property type="entry name" value="TWO-COMPONENT HISTIDINE PROTEIN KINASE"/>
    <property type="match status" value="1"/>
</dbReference>
<feature type="domain" description="Histidine kinase" evidence="15">
    <location>
        <begin position="598"/>
        <end position="820"/>
    </location>
</feature>
<comment type="catalytic activity">
    <reaction evidence="1">
        <text>ATP + protein L-histidine = ADP + protein N-phospho-L-histidine.</text>
        <dbReference type="EC" id="2.7.13.3"/>
    </reaction>
</comment>
<evidence type="ECO:0000256" key="8">
    <source>
        <dbReference type="ARBA" id="ARBA00022729"/>
    </source>
</evidence>
<dbReference type="SMART" id="SM00388">
    <property type="entry name" value="HisKA"/>
    <property type="match status" value="1"/>
</dbReference>
<evidence type="ECO:0000256" key="14">
    <source>
        <dbReference type="PROSITE-ProRule" id="PRU00169"/>
    </source>
</evidence>
<dbReference type="Pfam" id="PF02518">
    <property type="entry name" value="HATPase_c"/>
    <property type="match status" value="1"/>
</dbReference>
<reference evidence="18" key="1">
    <citation type="journal article" date="2021" name="Microorganisms">
        <title>The Ever-Expanding Pseudomonas Genus: Description of 43 New Species and Partition of the Pseudomonas putida Group.</title>
        <authorList>
            <person name="Girard L."/>
            <person name="Lood C."/>
            <person name="Hofte M."/>
            <person name="Vandamme P."/>
            <person name="Rokni-Zadeh H."/>
            <person name="van Noort V."/>
            <person name="Lavigne R."/>
            <person name="De Mot R."/>
        </authorList>
    </citation>
    <scope>NUCLEOTIDE SEQUENCE</scope>
    <source>
        <strain evidence="18">COW40</strain>
    </source>
</reference>
<keyword evidence="12" id="KW-0472">Membrane</keyword>
<accession>A0ABX8NDX1</accession>
<dbReference type="InterPro" id="IPR001638">
    <property type="entry name" value="Solute-binding_3/MltF_N"/>
</dbReference>
<keyword evidence="4" id="KW-1003">Cell membrane</keyword>
<keyword evidence="7" id="KW-0812">Transmembrane</keyword>
<dbReference type="InterPro" id="IPR003661">
    <property type="entry name" value="HisK_dim/P_dom"/>
</dbReference>
<evidence type="ECO:0000256" key="12">
    <source>
        <dbReference type="ARBA" id="ARBA00023136"/>
    </source>
</evidence>
<evidence type="ECO:0000259" key="17">
    <source>
        <dbReference type="PROSITE" id="PS50894"/>
    </source>
</evidence>
<dbReference type="CDD" id="cd13705">
    <property type="entry name" value="PBP2_BvgS_D1"/>
    <property type="match status" value="1"/>
</dbReference>
<dbReference type="Pfam" id="PF01627">
    <property type="entry name" value="Hpt"/>
    <property type="match status" value="1"/>
</dbReference>
<dbReference type="InterPro" id="IPR049870">
    <property type="entry name" value="BvgS-like_periplasmic1"/>
</dbReference>
<gene>
    <name evidence="18" type="ORF">KSS94_11540</name>
</gene>
<sequence>MQPVNPLLRLLACLLLLLCWRVGLAQEHELQPLARQPLEQLKVQLSAPERLWLAQRQALVVGVLQEPLPPLRIFAEGQQLEGLLADYVVALQRELGVPVRVRAFDSRKAMYRALREGRIDMVSNINPLMADSHGLALSPPYARTELGLFAEGGNLHEYSVDDGQTRIAVANGMMLELFQSAGGRGRFQHYPSALLAMASVLTGENDVFLGDALSTQYLSSQLFSNQLVVNQSASLPQVLVGFGLEPGNTVLLGILKRALGGLQPCQVIAAQQVWSGAEGCKADDLRSRLSPAQLAWLDSAGPVRLVVSEDLAPFAFFNNRGRFNGIASDVLDIIRRQTGLHFEIHRVSSLSEADGLLRQGAATLSILPEASPSAPAPYLYSRALATAPYLFVQRQEGTLQRLDAQTRGTVTVAKGYLDLQQLQARYPQLDFWQTETMGEAFKLVRDASADIVLAPANVARYYLSYKYESSLKIGGVFDGPGVRIVFSAPRGQAQLVGILDQALLDITPGQSLQIIGRWRANSATDDKYWEGVASFIWRSFELLGVLLLVAGLLIVTQRRRIRRKRHDLQQRQLLLDELQLAKASADRASRAKTVFLATMSHEIRTPLNAIIGMLELVLTRRGEAELNQQSIHIAYESAISLLALIGDILDISRIESGKLSLAPEPAQVEELLRSVGNVFGGLARQKQLRLDLDIDALAGEQVWVDAVKLKQIVSNLLSNAIKFTEQGGVELRCAVQASGDTALRFCISVVDTGAGIPAAQLEQVFKPFYVTDGAVGDPNAGAGLGLAISQALCLLMGGTLKVRSEPGSGTCMSVELVLERVLGDTAVVAQGAPAKAGSDAVLSVLVVEDHLPSQYLLVQQVGYLGHRVLTASNGLEGLAAWSEHEVDMVITDCNMLEMDGLEMARALRRLERQQGVRPCLIVGLTADAQREALQQCLDAGMDHALAKPTNLAALNRLIPKLGAAQPHAAESPSWATDIRAAMARQVVASNQSESAALRQALAAGDVQGVRRIAHKLKGTAYLLNHPVLLEQCVALEDACSSGPADAQQQAGQVLLQSLQRISQTLQPE</sequence>
<evidence type="ECO:0000313" key="18">
    <source>
        <dbReference type="EMBL" id="QXH53703.1"/>
    </source>
</evidence>